<feature type="transmembrane region" description="Helical" evidence="2">
    <location>
        <begin position="257"/>
        <end position="275"/>
    </location>
</feature>
<protein>
    <submittedName>
        <fullName evidence="3">ABC transporter permease</fullName>
    </submittedName>
</protein>
<dbReference type="EMBL" id="JACCKD010000005">
    <property type="protein sequence ID" value="MBA0126777.1"/>
    <property type="molecule type" value="Genomic_DNA"/>
</dbReference>
<keyword evidence="2" id="KW-0472">Membrane</keyword>
<keyword evidence="2" id="KW-1133">Transmembrane helix</keyword>
<proteinExistence type="predicted"/>
<organism evidence="3 4">
    <name type="scientific">Haloechinothrix aidingensis</name>
    <dbReference type="NCBI Taxonomy" id="2752311"/>
    <lineage>
        <taxon>Bacteria</taxon>
        <taxon>Bacillati</taxon>
        <taxon>Actinomycetota</taxon>
        <taxon>Actinomycetes</taxon>
        <taxon>Pseudonocardiales</taxon>
        <taxon>Pseudonocardiaceae</taxon>
        <taxon>Haloechinothrix</taxon>
    </lineage>
</organism>
<dbReference type="GO" id="GO:0043190">
    <property type="term" value="C:ATP-binding cassette (ABC) transporter complex"/>
    <property type="evidence" value="ECO:0007669"/>
    <property type="project" value="InterPro"/>
</dbReference>
<dbReference type="Proteomes" id="UP000582974">
    <property type="component" value="Unassembled WGS sequence"/>
</dbReference>
<sequence>MRGAAQTRPVGSGSGDTASVGPSGSASRGQAAVQDLGGLVAFAGHAIREVPFAIRNYPSEIVRHAGLLVRQNTVIVVFMLFMIGAVLALTLHFLFANIGITSYMGAESAVAATRGPAHVPFGWIIAAKIGCGIAAEIGAMRTNEEIDATDIMGVRSVAYLVSTRLVAAFFVMPFFWIIAMSFKFLAGFLFNVHLLGSVSAGGFVSALFLMQNTKDFTFAVIWATIMGLTIIVVGCYYGYTAKGGPLGVGRNTAQSMLVNMVFISIFAVIMVQFFYGNSPNAAIGN</sequence>
<comment type="caution">
    <text evidence="3">The sequence shown here is derived from an EMBL/GenBank/DDBJ whole genome shotgun (WGS) entry which is preliminary data.</text>
</comment>
<dbReference type="Pfam" id="PF02405">
    <property type="entry name" value="MlaE"/>
    <property type="match status" value="1"/>
</dbReference>
<evidence type="ECO:0000256" key="2">
    <source>
        <dbReference type="SAM" id="Phobius"/>
    </source>
</evidence>
<feature type="transmembrane region" description="Helical" evidence="2">
    <location>
        <begin position="216"/>
        <end position="237"/>
    </location>
</feature>
<dbReference type="PANTHER" id="PTHR30188">
    <property type="entry name" value="ABC TRANSPORTER PERMEASE PROTEIN-RELATED"/>
    <property type="match status" value="1"/>
</dbReference>
<feature type="transmembrane region" description="Helical" evidence="2">
    <location>
        <begin position="73"/>
        <end position="95"/>
    </location>
</feature>
<dbReference type="GO" id="GO:0005548">
    <property type="term" value="F:phospholipid transporter activity"/>
    <property type="evidence" value="ECO:0007669"/>
    <property type="project" value="TreeGrafter"/>
</dbReference>
<evidence type="ECO:0000256" key="1">
    <source>
        <dbReference type="SAM" id="MobiDB-lite"/>
    </source>
</evidence>
<keyword evidence="4" id="KW-1185">Reference proteome</keyword>
<feature type="transmembrane region" description="Helical" evidence="2">
    <location>
        <begin position="157"/>
        <end position="178"/>
    </location>
</feature>
<name>A0A838AC19_9PSEU</name>
<feature type="region of interest" description="Disordered" evidence="1">
    <location>
        <begin position="1"/>
        <end position="29"/>
    </location>
</feature>
<keyword evidence="2" id="KW-0812">Transmembrane</keyword>
<evidence type="ECO:0000313" key="3">
    <source>
        <dbReference type="EMBL" id="MBA0126777.1"/>
    </source>
</evidence>
<feature type="transmembrane region" description="Helical" evidence="2">
    <location>
        <begin position="185"/>
        <end position="210"/>
    </location>
</feature>
<evidence type="ECO:0000313" key="4">
    <source>
        <dbReference type="Proteomes" id="UP000582974"/>
    </source>
</evidence>
<feature type="compositionally biased region" description="Polar residues" evidence="1">
    <location>
        <begin position="15"/>
        <end position="28"/>
    </location>
</feature>
<reference evidence="3 4" key="1">
    <citation type="submission" date="2020-07" db="EMBL/GenBank/DDBJ databases">
        <title>Genome of Haloechinothrix sp.</title>
        <authorList>
            <person name="Tang S.-K."/>
            <person name="Yang L."/>
            <person name="Zhu W.-Y."/>
        </authorList>
    </citation>
    <scope>NUCLEOTIDE SEQUENCE [LARGE SCALE GENOMIC DNA]</scope>
    <source>
        <strain evidence="3 4">YIM 98757</strain>
    </source>
</reference>
<accession>A0A838AC19</accession>
<dbReference type="AlphaFoldDB" id="A0A838AC19"/>
<dbReference type="PANTHER" id="PTHR30188:SF13">
    <property type="entry name" value="CONSERVED HYPOTHETICAL INTEGRAL MEMBRANE PROTEIN YRBE3B"/>
    <property type="match status" value="1"/>
</dbReference>
<dbReference type="InterPro" id="IPR030802">
    <property type="entry name" value="Permease_MalE"/>
</dbReference>
<gene>
    <name evidence="3" type="ORF">H0B56_14600</name>
</gene>